<accession>A0ABR5SL06</accession>
<evidence type="ECO:0000256" key="1">
    <source>
        <dbReference type="SAM" id="Phobius"/>
    </source>
</evidence>
<feature type="transmembrane region" description="Helical" evidence="1">
    <location>
        <begin position="112"/>
        <end position="130"/>
    </location>
</feature>
<keyword evidence="1" id="KW-0472">Membrane</keyword>
<dbReference type="Proteomes" id="UP000060487">
    <property type="component" value="Unassembled WGS sequence"/>
</dbReference>
<keyword evidence="1" id="KW-0812">Transmembrane</keyword>
<gene>
    <name evidence="2" type="ORF">ASN18_0046</name>
</gene>
<reference evidence="2 3" key="1">
    <citation type="submission" date="2015-11" db="EMBL/GenBank/DDBJ databases">
        <authorList>
            <person name="Lin W."/>
        </authorList>
    </citation>
    <scope>NUCLEOTIDE SEQUENCE [LARGE SCALE GENOMIC DNA]</scope>
    <source>
        <strain evidence="2 3">HCH-1</strain>
    </source>
</reference>
<protein>
    <submittedName>
        <fullName evidence="2">Uncharacterized protein</fullName>
    </submittedName>
</protein>
<evidence type="ECO:0000313" key="3">
    <source>
        <dbReference type="Proteomes" id="UP000060487"/>
    </source>
</evidence>
<feature type="transmembrane region" description="Helical" evidence="1">
    <location>
        <begin position="24"/>
        <end position="46"/>
    </location>
</feature>
<dbReference type="EMBL" id="LNQR01000001">
    <property type="protein sequence ID" value="KWT95118.1"/>
    <property type="molecule type" value="Genomic_DNA"/>
</dbReference>
<keyword evidence="1" id="KW-1133">Transmembrane helix</keyword>
<comment type="caution">
    <text evidence="2">The sequence shown here is derived from an EMBL/GenBank/DDBJ whole genome shotgun (WGS) entry which is preliminary data.</text>
</comment>
<keyword evidence="3" id="KW-1185">Reference proteome</keyword>
<sequence length="180" mass="20683">MNRRSDSPLQYLYENRFLLVRALFYLWLILAFYWLYCLWGIECVEIKSLKFAHKLREGDEEGISARSALAFILWALTSGIFLTGVVIFIVKFAYNCIMDTIKGVVPRKTQDFVVPIILVVLLWPCFVYKVEIKSAYRTLSLQAAEIVTMALGYEVKLKRSDSIKMRDSAFSGAEELANGK</sequence>
<evidence type="ECO:0000313" key="2">
    <source>
        <dbReference type="EMBL" id="KWT95118.1"/>
    </source>
</evidence>
<organism evidence="2 3">
    <name type="scientific">Candidatus Magnetominusculus xianensis</name>
    <dbReference type="NCBI Taxonomy" id="1748249"/>
    <lineage>
        <taxon>Bacteria</taxon>
        <taxon>Pseudomonadati</taxon>
        <taxon>Nitrospirota</taxon>
        <taxon>Nitrospiria</taxon>
        <taxon>Nitrospirales</taxon>
        <taxon>Nitrospiraceae</taxon>
        <taxon>Candidatus Magnetominusculus</taxon>
    </lineage>
</organism>
<name>A0ABR5SL06_9BACT</name>
<feature type="transmembrane region" description="Helical" evidence="1">
    <location>
        <begin position="67"/>
        <end position="92"/>
    </location>
</feature>
<proteinExistence type="predicted"/>